<proteinExistence type="predicted"/>
<sequence>MKQKTISMASTNSSSIYSAEDSLSDLPEIPFYNTGDEKENDRLRQLHFIVAEFYKVERGFVELLQHIGVNYPKYLEECQRRNGYKWLTPSKGSHSPGDVITRITNHLQMILAVHEDFLNSFEIKLRKWDSTNPDFAEVFKNADYLKICNDFLKEKRTLTDEFIQYLKDNSELALATRTFEQEGFTEQHKNNNNKINKLIKNNINKHYIALQLDKVHQNIVQYKSQMERYKKYLPQNCVEAELADKALRKLEDVSSGVNQYLVGADNNELLELHRRLQGSFDVKNIFLILK</sequence>
<protein>
    <submittedName>
        <fullName evidence="1">Uncharacterized protein</fullName>
    </submittedName>
</protein>
<reference evidence="1" key="1">
    <citation type="submission" date="2023-11" db="EMBL/GenBank/DDBJ databases">
        <authorList>
            <person name="Poullet M."/>
        </authorList>
    </citation>
    <scope>NUCLEOTIDE SEQUENCE</scope>
    <source>
        <strain evidence="1">E1834</strain>
    </source>
</reference>
<name>A0ACB0Y6J6_MELEN</name>
<dbReference type="EMBL" id="CAVMJV010000007">
    <property type="protein sequence ID" value="CAK5034306.1"/>
    <property type="molecule type" value="Genomic_DNA"/>
</dbReference>
<organism evidence="1 2">
    <name type="scientific">Meloidogyne enterolobii</name>
    <name type="common">Root-knot nematode worm</name>
    <name type="synonym">Meloidogyne mayaguensis</name>
    <dbReference type="NCBI Taxonomy" id="390850"/>
    <lineage>
        <taxon>Eukaryota</taxon>
        <taxon>Metazoa</taxon>
        <taxon>Ecdysozoa</taxon>
        <taxon>Nematoda</taxon>
        <taxon>Chromadorea</taxon>
        <taxon>Rhabditida</taxon>
        <taxon>Tylenchina</taxon>
        <taxon>Tylenchomorpha</taxon>
        <taxon>Tylenchoidea</taxon>
        <taxon>Meloidogynidae</taxon>
        <taxon>Meloidogyninae</taxon>
        <taxon>Meloidogyne</taxon>
    </lineage>
</organism>
<keyword evidence="2" id="KW-1185">Reference proteome</keyword>
<dbReference type="Proteomes" id="UP001497535">
    <property type="component" value="Unassembled WGS sequence"/>
</dbReference>
<evidence type="ECO:0000313" key="2">
    <source>
        <dbReference type="Proteomes" id="UP001497535"/>
    </source>
</evidence>
<comment type="caution">
    <text evidence="1">The sequence shown here is derived from an EMBL/GenBank/DDBJ whole genome shotgun (WGS) entry which is preliminary data.</text>
</comment>
<evidence type="ECO:0000313" key="1">
    <source>
        <dbReference type="EMBL" id="CAK5034306.1"/>
    </source>
</evidence>
<accession>A0ACB0Y6J6</accession>
<gene>
    <name evidence="1" type="ORF">MENTE1834_LOCUS8402</name>
</gene>